<dbReference type="SUPFAM" id="SSF51735">
    <property type="entry name" value="NAD(P)-binding Rossmann-fold domains"/>
    <property type="match status" value="1"/>
</dbReference>
<dbReference type="Gene3D" id="3.40.50.720">
    <property type="entry name" value="NAD(P)-binding Rossmann-like Domain"/>
    <property type="match status" value="1"/>
</dbReference>
<accession>A0ABW5TP68</accession>
<dbReference type="CDD" id="cd05233">
    <property type="entry name" value="SDR_c"/>
    <property type="match status" value="1"/>
</dbReference>
<evidence type="ECO:0000313" key="3">
    <source>
        <dbReference type="EMBL" id="MFD2731062.1"/>
    </source>
</evidence>
<dbReference type="EC" id="1.1.1.-" evidence="3"/>
<dbReference type="Proteomes" id="UP001597546">
    <property type="component" value="Unassembled WGS sequence"/>
</dbReference>
<dbReference type="InterPro" id="IPR020904">
    <property type="entry name" value="Sc_DH/Rdtase_CS"/>
</dbReference>
<dbReference type="GO" id="GO:0016491">
    <property type="term" value="F:oxidoreductase activity"/>
    <property type="evidence" value="ECO:0007669"/>
    <property type="project" value="UniProtKB-KW"/>
</dbReference>
<comment type="similarity">
    <text evidence="1">Belongs to the short-chain dehydrogenases/reductases (SDR) family.</text>
</comment>
<comment type="caution">
    <text evidence="3">The sequence shown here is derived from an EMBL/GenBank/DDBJ whole genome shotgun (WGS) entry which is preliminary data.</text>
</comment>
<evidence type="ECO:0000256" key="2">
    <source>
        <dbReference type="ARBA" id="ARBA00023002"/>
    </source>
</evidence>
<dbReference type="PANTHER" id="PTHR43477">
    <property type="entry name" value="DIHYDROANTICAPSIN 7-DEHYDROGENASE"/>
    <property type="match status" value="1"/>
</dbReference>
<evidence type="ECO:0000313" key="4">
    <source>
        <dbReference type="Proteomes" id="UP001597546"/>
    </source>
</evidence>
<dbReference type="PRINTS" id="PR00081">
    <property type="entry name" value="GDHRDH"/>
</dbReference>
<dbReference type="InterPro" id="IPR036291">
    <property type="entry name" value="NAD(P)-bd_dom_sf"/>
</dbReference>
<proteinExistence type="inferred from homology"/>
<organism evidence="3 4">
    <name type="scientific">Pedobacter alpinus</name>
    <dbReference type="NCBI Taxonomy" id="1590643"/>
    <lineage>
        <taxon>Bacteria</taxon>
        <taxon>Pseudomonadati</taxon>
        <taxon>Bacteroidota</taxon>
        <taxon>Sphingobacteriia</taxon>
        <taxon>Sphingobacteriales</taxon>
        <taxon>Sphingobacteriaceae</taxon>
        <taxon>Pedobacter</taxon>
    </lineage>
</organism>
<reference evidence="4" key="1">
    <citation type="journal article" date="2019" name="Int. J. Syst. Evol. Microbiol.">
        <title>The Global Catalogue of Microorganisms (GCM) 10K type strain sequencing project: providing services to taxonomists for standard genome sequencing and annotation.</title>
        <authorList>
            <consortium name="The Broad Institute Genomics Platform"/>
            <consortium name="The Broad Institute Genome Sequencing Center for Infectious Disease"/>
            <person name="Wu L."/>
            <person name="Ma J."/>
        </authorList>
    </citation>
    <scope>NUCLEOTIDE SEQUENCE [LARGE SCALE GENOMIC DNA]</scope>
    <source>
        <strain evidence="4">KCTC 42456</strain>
    </source>
</reference>
<protein>
    <submittedName>
        <fullName evidence="3">SDR family NAD(P)-dependent oxidoreductase</fullName>
        <ecNumber evidence="3">1.1.1.-</ecNumber>
    </submittedName>
</protein>
<dbReference type="RefSeq" id="WP_379041886.1">
    <property type="nucleotide sequence ID" value="NZ_JBHSKW010000018.1"/>
</dbReference>
<dbReference type="InterPro" id="IPR051122">
    <property type="entry name" value="SDR_DHRS6-like"/>
</dbReference>
<keyword evidence="2 3" id="KW-0560">Oxidoreductase</keyword>
<dbReference type="PRINTS" id="PR00080">
    <property type="entry name" value="SDRFAMILY"/>
</dbReference>
<dbReference type="Pfam" id="PF13561">
    <property type="entry name" value="adh_short_C2"/>
    <property type="match status" value="1"/>
</dbReference>
<keyword evidence="4" id="KW-1185">Reference proteome</keyword>
<name>A0ABW5TP68_9SPHI</name>
<dbReference type="PANTHER" id="PTHR43477:SF1">
    <property type="entry name" value="DIHYDROANTICAPSIN 7-DEHYDROGENASE"/>
    <property type="match status" value="1"/>
</dbReference>
<dbReference type="EMBL" id="JBHULV010000014">
    <property type="protein sequence ID" value="MFD2731062.1"/>
    <property type="molecule type" value="Genomic_DNA"/>
</dbReference>
<dbReference type="InterPro" id="IPR002347">
    <property type="entry name" value="SDR_fam"/>
</dbReference>
<evidence type="ECO:0000256" key="1">
    <source>
        <dbReference type="ARBA" id="ARBA00006484"/>
    </source>
</evidence>
<gene>
    <name evidence="3" type="ORF">ACFSSE_05035</name>
</gene>
<dbReference type="PROSITE" id="PS00061">
    <property type="entry name" value="ADH_SHORT"/>
    <property type="match status" value="1"/>
</dbReference>
<sequence>MREILNPFSLDNKTILVTGASSGIGKETAISCSKIGANVFITGRNNERLNDTFSKLEGDDNLSFLADLNNKSQTEELVNNLPKLDGLVLNAGIMRTIPFKFVTSGDLENMMSTNFMAPILLINLLIKNKKLNKNASIIFISSIGGVSIGTIGNSIYCASKGAINGIQKVLAVELAKQNIRVNSVNPGMVKTEMWNKSHDITTEQLLIDERKYPLGYGEPKDVANACIYLLSDASKWVTGINLTLDGGFTIQ</sequence>